<reference evidence="2 3" key="1">
    <citation type="submission" date="2016-10" db="EMBL/GenBank/DDBJ databases">
        <title>The Draft Genome Sequence of the Potato Rhizosphere Bacteria Ochrobactrum sp. IPA7.2.</title>
        <authorList>
            <person name="Gogoleva N.E."/>
            <person name="Khlopko Y.A."/>
            <person name="Burygin G.L."/>
            <person name="Plotnikov A.O."/>
        </authorList>
    </citation>
    <scope>NUCLEOTIDE SEQUENCE [LARGE SCALE GENOMIC DNA]</scope>
    <source>
        <strain evidence="2 3">IPA7.2</strain>
    </source>
</reference>
<proteinExistence type="predicted"/>
<dbReference type="AlphaFoldDB" id="A0A1J6I4X5"/>
<dbReference type="Proteomes" id="UP000182985">
    <property type="component" value="Unassembled WGS sequence"/>
</dbReference>
<evidence type="ECO:0000256" key="1">
    <source>
        <dbReference type="SAM" id="MobiDB-lite"/>
    </source>
</evidence>
<keyword evidence="3" id="KW-1185">Reference proteome</keyword>
<sequence>MSKDCGCGLWVSDTLASVDDGDRPEYAMVFPDASRGYRYGFASSGVDAPSLKLPVNQLNDLANNMSDALDEWQDGEFMAVILPRSHSKGWPVMFGSAKSQQDPISQQAANASKVEKSHE</sequence>
<feature type="region of interest" description="Disordered" evidence="1">
    <location>
        <begin position="92"/>
        <end position="119"/>
    </location>
</feature>
<gene>
    <name evidence="2" type="ORF">BLA27_07570</name>
</gene>
<name>A0A1J6I4X5_9HYPH</name>
<feature type="compositionally biased region" description="Polar residues" evidence="1">
    <location>
        <begin position="97"/>
        <end position="110"/>
    </location>
</feature>
<organism evidence="2 3">
    <name type="scientific">Brucella cytisi</name>
    <dbReference type="NCBI Taxonomy" id="407152"/>
    <lineage>
        <taxon>Bacteria</taxon>
        <taxon>Pseudomonadati</taxon>
        <taxon>Pseudomonadota</taxon>
        <taxon>Alphaproteobacteria</taxon>
        <taxon>Hyphomicrobiales</taxon>
        <taxon>Brucellaceae</taxon>
        <taxon>Brucella/Ochrobactrum group</taxon>
        <taxon>Brucella</taxon>
    </lineage>
</organism>
<dbReference type="EMBL" id="MOEC01000006">
    <property type="protein sequence ID" value="OIS93946.1"/>
    <property type="molecule type" value="Genomic_DNA"/>
</dbReference>
<evidence type="ECO:0000313" key="3">
    <source>
        <dbReference type="Proteomes" id="UP000182985"/>
    </source>
</evidence>
<protein>
    <submittedName>
        <fullName evidence="2">Uncharacterized protein</fullName>
    </submittedName>
</protein>
<comment type="caution">
    <text evidence="2">The sequence shown here is derived from an EMBL/GenBank/DDBJ whole genome shotgun (WGS) entry which is preliminary data.</text>
</comment>
<dbReference type="RefSeq" id="WP_071631195.1">
    <property type="nucleotide sequence ID" value="NZ_JBCAUP010000046.1"/>
</dbReference>
<evidence type="ECO:0000313" key="2">
    <source>
        <dbReference type="EMBL" id="OIS93946.1"/>
    </source>
</evidence>
<accession>A0A1J6I4X5</accession>